<keyword evidence="1" id="KW-1133">Transmembrane helix</keyword>
<dbReference type="EMBL" id="JAULRT010000062">
    <property type="protein sequence ID" value="MDO3383575.1"/>
    <property type="molecule type" value="Genomic_DNA"/>
</dbReference>
<organism evidence="2 3">
    <name type="scientific">Gilvimarinus algae</name>
    <dbReference type="NCBI Taxonomy" id="3058037"/>
    <lineage>
        <taxon>Bacteria</taxon>
        <taxon>Pseudomonadati</taxon>
        <taxon>Pseudomonadota</taxon>
        <taxon>Gammaproteobacteria</taxon>
        <taxon>Cellvibrionales</taxon>
        <taxon>Cellvibrionaceae</taxon>
        <taxon>Gilvimarinus</taxon>
    </lineage>
</organism>
<evidence type="ECO:0000313" key="2">
    <source>
        <dbReference type="EMBL" id="MDO3383575.1"/>
    </source>
</evidence>
<evidence type="ECO:0000256" key="1">
    <source>
        <dbReference type="SAM" id="Phobius"/>
    </source>
</evidence>
<dbReference type="Pfam" id="PF07963">
    <property type="entry name" value="N_methyl"/>
    <property type="match status" value="1"/>
</dbReference>
<dbReference type="InterPro" id="IPR045584">
    <property type="entry name" value="Pilin-like"/>
</dbReference>
<dbReference type="NCBIfam" id="TIGR02532">
    <property type="entry name" value="IV_pilin_GFxxxE"/>
    <property type="match status" value="1"/>
</dbReference>
<name>A0ABT8TJ15_9GAMM</name>
<reference evidence="2" key="1">
    <citation type="submission" date="2023-07" db="EMBL/GenBank/DDBJ databases">
        <title>Gilvimarinus algae sp. nov., isolated from the surface of Kelp.</title>
        <authorList>
            <person name="Sun Y.Y."/>
            <person name="Gong Y."/>
            <person name="Du Z.J."/>
        </authorList>
    </citation>
    <scope>NUCLEOTIDE SEQUENCE</scope>
    <source>
        <strain evidence="2">SDUM040014</strain>
    </source>
</reference>
<feature type="transmembrane region" description="Helical" evidence="1">
    <location>
        <begin position="7"/>
        <end position="28"/>
    </location>
</feature>
<evidence type="ECO:0000313" key="3">
    <source>
        <dbReference type="Proteomes" id="UP001168380"/>
    </source>
</evidence>
<keyword evidence="1" id="KW-0812">Transmembrane</keyword>
<proteinExistence type="predicted"/>
<gene>
    <name evidence="2" type="ORF">QWI16_15445</name>
</gene>
<dbReference type="SUPFAM" id="SSF54523">
    <property type="entry name" value="Pili subunits"/>
    <property type="match status" value="1"/>
</dbReference>
<dbReference type="RefSeq" id="WP_302714426.1">
    <property type="nucleotide sequence ID" value="NZ_JAULRT010000062.1"/>
</dbReference>
<dbReference type="InterPro" id="IPR012902">
    <property type="entry name" value="N_methyl_site"/>
</dbReference>
<protein>
    <submittedName>
        <fullName evidence="2">Prepilin-type N-terminal cleavage/methylation domain-containing protein</fullName>
    </submittedName>
</protein>
<comment type="caution">
    <text evidence="2">The sequence shown here is derived from an EMBL/GenBank/DDBJ whole genome shotgun (WGS) entry which is preliminary data.</text>
</comment>
<accession>A0ABT8TJ15</accession>
<keyword evidence="1" id="KW-0472">Membrane</keyword>
<dbReference type="Proteomes" id="UP001168380">
    <property type="component" value="Unassembled WGS sequence"/>
</dbReference>
<keyword evidence="3" id="KW-1185">Reference proteome</keyword>
<sequence length="128" mass="13787">MQSRHSGFSLLEMVVAVAILGLSVGMLYQSAGGSVRSVSTSEDYAYAVTMARSLLAQYSSVPPAGVSTSAETHDGYRWQVRTEAIANPNGEPVLYAIEATVSWGNRFSPREYVLSSIVPVRLEPSSEQ</sequence>